<dbReference type="CDD" id="cd14686">
    <property type="entry name" value="bZIP"/>
    <property type="match status" value="1"/>
</dbReference>
<evidence type="ECO:0000256" key="1">
    <source>
        <dbReference type="SAM" id="MobiDB-lite"/>
    </source>
</evidence>
<feature type="compositionally biased region" description="Polar residues" evidence="1">
    <location>
        <begin position="1"/>
        <end position="25"/>
    </location>
</feature>
<feature type="region of interest" description="Disordered" evidence="1">
    <location>
        <begin position="279"/>
        <end position="305"/>
    </location>
</feature>
<dbReference type="InterPro" id="IPR004827">
    <property type="entry name" value="bZIP"/>
</dbReference>
<feature type="compositionally biased region" description="Basic and acidic residues" evidence="1">
    <location>
        <begin position="78"/>
        <end position="90"/>
    </location>
</feature>
<dbReference type="SMART" id="SM00338">
    <property type="entry name" value="BRLZ"/>
    <property type="match status" value="1"/>
</dbReference>
<dbReference type="EMBL" id="HBGK01014183">
    <property type="protein sequence ID" value="CAD9278409.1"/>
    <property type="molecule type" value="Transcribed_RNA"/>
</dbReference>
<feature type="compositionally biased region" description="Acidic residues" evidence="1">
    <location>
        <begin position="41"/>
        <end position="53"/>
    </location>
</feature>
<dbReference type="SUPFAM" id="SSF57959">
    <property type="entry name" value="Leucine zipper domain"/>
    <property type="match status" value="1"/>
</dbReference>
<organism evidence="3">
    <name type="scientific">Grammatophora oceanica</name>
    <dbReference type="NCBI Taxonomy" id="210454"/>
    <lineage>
        <taxon>Eukaryota</taxon>
        <taxon>Sar</taxon>
        <taxon>Stramenopiles</taxon>
        <taxon>Ochrophyta</taxon>
        <taxon>Bacillariophyta</taxon>
        <taxon>Fragilariophyceae</taxon>
        <taxon>Fragilariophycidae</taxon>
        <taxon>Rhabdonematales</taxon>
        <taxon>Grammatophoraceae</taxon>
        <taxon>Grammatophora</taxon>
    </lineage>
</organism>
<dbReference type="Gene3D" id="1.20.5.170">
    <property type="match status" value="1"/>
</dbReference>
<accession>A0A7S1UW76</accession>
<dbReference type="GO" id="GO:0003700">
    <property type="term" value="F:DNA-binding transcription factor activity"/>
    <property type="evidence" value="ECO:0007669"/>
    <property type="project" value="InterPro"/>
</dbReference>
<feature type="region of interest" description="Disordered" evidence="1">
    <location>
        <begin position="1"/>
        <end position="57"/>
    </location>
</feature>
<feature type="domain" description="BZIP" evidence="2">
    <location>
        <begin position="82"/>
        <end position="138"/>
    </location>
</feature>
<evidence type="ECO:0000259" key="2">
    <source>
        <dbReference type="PROSITE" id="PS50217"/>
    </source>
</evidence>
<dbReference type="Pfam" id="PF00170">
    <property type="entry name" value="bZIP_1"/>
    <property type="match status" value="1"/>
</dbReference>
<protein>
    <recommendedName>
        <fullName evidence="2">BZIP domain-containing protein</fullName>
    </recommendedName>
</protein>
<sequence length="305" mass="32692">MLVQMNRSLEEQSSLFSRLDGNSRSSGEEEATKADAAARDSDDDDSSGDEDHGDDGMMYLGNIAAACKMVNAACKKPYRSEEEKREDRRAANRRSAKMSRDRKKMEREQLQEKATKMAQLNLALTKENQELRKQITFLLQNQKQGENNASTPSSNQSLPTDLSQLAGSATAPMPVGLKDSLAGTTGLWDGSNGGGGSAAMGQQQDLLVAQMLQEQQRKRAASLMSQGMGGIAGLQQTQGGLSAALGGMGGMTGAGFQPSVLGGLMPDSMVSQQQLEALLRANAAPGEHQEESSSKRQRTNEDEFL</sequence>
<name>A0A7S1UW76_9STRA</name>
<feature type="compositionally biased region" description="Polar residues" evidence="1">
    <location>
        <begin position="143"/>
        <end position="167"/>
    </location>
</feature>
<gene>
    <name evidence="3" type="ORF">GOCE00092_LOCUS7318</name>
</gene>
<dbReference type="PROSITE" id="PS50217">
    <property type="entry name" value="BZIP"/>
    <property type="match status" value="1"/>
</dbReference>
<proteinExistence type="predicted"/>
<dbReference type="AlphaFoldDB" id="A0A7S1UW76"/>
<feature type="region of interest" description="Disordered" evidence="1">
    <location>
        <begin position="77"/>
        <end position="111"/>
    </location>
</feature>
<reference evidence="3" key="1">
    <citation type="submission" date="2021-01" db="EMBL/GenBank/DDBJ databases">
        <authorList>
            <person name="Corre E."/>
            <person name="Pelletier E."/>
            <person name="Niang G."/>
            <person name="Scheremetjew M."/>
            <person name="Finn R."/>
            <person name="Kale V."/>
            <person name="Holt S."/>
            <person name="Cochrane G."/>
            <person name="Meng A."/>
            <person name="Brown T."/>
            <person name="Cohen L."/>
        </authorList>
    </citation>
    <scope>NUCLEOTIDE SEQUENCE</scope>
    <source>
        <strain evidence="3">CCMP 410</strain>
    </source>
</reference>
<feature type="region of interest" description="Disordered" evidence="1">
    <location>
        <begin position="143"/>
        <end position="177"/>
    </location>
</feature>
<feature type="compositionally biased region" description="Basic and acidic residues" evidence="1">
    <location>
        <begin position="287"/>
        <end position="305"/>
    </location>
</feature>
<feature type="compositionally biased region" description="Basic and acidic residues" evidence="1">
    <location>
        <begin position="26"/>
        <end position="40"/>
    </location>
</feature>
<feature type="compositionally biased region" description="Basic residues" evidence="1">
    <location>
        <begin position="91"/>
        <end position="102"/>
    </location>
</feature>
<dbReference type="InterPro" id="IPR046347">
    <property type="entry name" value="bZIP_sf"/>
</dbReference>
<evidence type="ECO:0000313" key="3">
    <source>
        <dbReference type="EMBL" id="CAD9278409.1"/>
    </source>
</evidence>